<protein>
    <recommendedName>
        <fullName evidence="4">PH (Pleckstrin Homology) domain-containing protein</fullName>
    </recommendedName>
</protein>
<accession>A0A366HQ48</accession>
<feature type="transmembrane region" description="Helical" evidence="1">
    <location>
        <begin position="43"/>
        <end position="60"/>
    </location>
</feature>
<organism evidence="2 3">
    <name type="scientific">Roseimicrobium gellanilyticum</name>
    <dbReference type="NCBI Taxonomy" id="748857"/>
    <lineage>
        <taxon>Bacteria</taxon>
        <taxon>Pseudomonadati</taxon>
        <taxon>Verrucomicrobiota</taxon>
        <taxon>Verrucomicrobiia</taxon>
        <taxon>Verrucomicrobiales</taxon>
        <taxon>Verrucomicrobiaceae</taxon>
        <taxon>Roseimicrobium</taxon>
    </lineage>
</organism>
<dbReference type="Proteomes" id="UP000253426">
    <property type="component" value="Unassembled WGS sequence"/>
</dbReference>
<evidence type="ECO:0000313" key="2">
    <source>
        <dbReference type="EMBL" id="RBP45795.1"/>
    </source>
</evidence>
<gene>
    <name evidence="2" type="ORF">DES53_102177</name>
</gene>
<sequence length="179" mass="19875">MRDNNLPKDVAVLVEAELHSSERVVWTGQPIPGRFAWRGIGDVLFGIPWTAFTIFCMVKGDDSSKLFGLPFLLIGVWLLSGPYRMRLKAARTAYVVTDKRALILEGDWCRSTAIRSCEPQHLGDIRCVQKPDRSGDIIFGCTAISSDEIADYGFLGIHDVKHVETLVRQLSKVAINDGA</sequence>
<reference evidence="2 3" key="1">
    <citation type="submission" date="2018-06" db="EMBL/GenBank/DDBJ databases">
        <title>Genomic Encyclopedia of Type Strains, Phase IV (KMG-IV): sequencing the most valuable type-strain genomes for metagenomic binning, comparative biology and taxonomic classification.</title>
        <authorList>
            <person name="Goeker M."/>
        </authorList>
    </citation>
    <scope>NUCLEOTIDE SEQUENCE [LARGE SCALE GENOMIC DNA]</scope>
    <source>
        <strain evidence="2 3">DSM 25532</strain>
    </source>
</reference>
<feature type="transmembrane region" description="Helical" evidence="1">
    <location>
        <begin position="66"/>
        <end position="83"/>
    </location>
</feature>
<dbReference type="EMBL" id="QNRR01000002">
    <property type="protein sequence ID" value="RBP45795.1"/>
    <property type="molecule type" value="Genomic_DNA"/>
</dbReference>
<keyword evidence="1" id="KW-1133">Transmembrane helix</keyword>
<keyword evidence="3" id="KW-1185">Reference proteome</keyword>
<keyword evidence="1" id="KW-0812">Transmembrane</keyword>
<evidence type="ECO:0000256" key="1">
    <source>
        <dbReference type="SAM" id="Phobius"/>
    </source>
</evidence>
<evidence type="ECO:0008006" key="4">
    <source>
        <dbReference type="Google" id="ProtNLM"/>
    </source>
</evidence>
<evidence type="ECO:0000313" key="3">
    <source>
        <dbReference type="Proteomes" id="UP000253426"/>
    </source>
</evidence>
<name>A0A366HQ48_9BACT</name>
<dbReference type="AlphaFoldDB" id="A0A366HQ48"/>
<dbReference type="OrthoDB" id="289073at2"/>
<proteinExistence type="predicted"/>
<keyword evidence="1" id="KW-0472">Membrane</keyword>
<comment type="caution">
    <text evidence="2">The sequence shown here is derived from an EMBL/GenBank/DDBJ whole genome shotgun (WGS) entry which is preliminary data.</text>
</comment>